<evidence type="ECO:0000256" key="5">
    <source>
        <dbReference type="ARBA" id="ARBA00022843"/>
    </source>
</evidence>
<evidence type="ECO:0000259" key="14">
    <source>
        <dbReference type="Pfam" id="PF26583"/>
    </source>
</evidence>
<comment type="subunit">
    <text evidence="10">Interacts with PPP1CA and NCOA5. Forms a complex with ILF2, ILF3, KHDRBS1, RBMX, NCOA5 and PPP1CA.</text>
</comment>
<dbReference type="GO" id="GO:0016607">
    <property type="term" value="C:nuclear speck"/>
    <property type="evidence" value="ECO:0007669"/>
    <property type="project" value="UniProtKB-SubCell"/>
</dbReference>
<feature type="compositionally biased region" description="Basic and acidic residues" evidence="13">
    <location>
        <begin position="454"/>
        <end position="468"/>
    </location>
</feature>
<feature type="compositionally biased region" description="Basic and acidic residues" evidence="13">
    <location>
        <begin position="1227"/>
        <end position="1242"/>
    </location>
</feature>
<feature type="compositionally biased region" description="Gly residues" evidence="13">
    <location>
        <begin position="917"/>
        <end position="927"/>
    </location>
</feature>
<evidence type="ECO:0000256" key="4">
    <source>
        <dbReference type="ARBA" id="ARBA00022499"/>
    </source>
</evidence>
<dbReference type="EMBL" id="RQTK01000656">
    <property type="protein sequence ID" value="RUS76519.1"/>
    <property type="molecule type" value="Genomic_DNA"/>
</dbReference>
<feature type="compositionally biased region" description="Gly residues" evidence="13">
    <location>
        <begin position="744"/>
        <end position="757"/>
    </location>
</feature>
<evidence type="ECO:0000256" key="7">
    <source>
        <dbReference type="ARBA" id="ARBA00023163"/>
    </source>
</evidence>
<feature type="domain" description="YLPM1-like spectrin repeat" evidence="14">
    <location>
        <begin position="181"/>
        <end position="253"/>
    </location>
</feature>
<feature type="compositionally biased region" description="Polar residues" evidence="13">
    <location>
        <begin position="351"/>
        <end position="378"/>
    </location>
</feature>
<proteinExistence type="predicted"/>
<feature type="region of interest" description="Disordered" evidence="13">
    <location>
        <begin position="917"/>
        <end position="1426"/>
    </location>
</feature>
<feature type="compositionally biased region" description="Low complexity" evidence="13">
    <location>
        <begin position="586"/>
        <end position="595"/>
    </location>
</feature>
<evidence type="ECO:0000256" key="13">
    <source>
        <dbReference type="SAM" id="MobiDB-lite"/>
    </source>
</evidence>
<feature type="compositionally biased region" description="Basic and acidic residues" evidence="13">
    <location>
        <begin position="245"/>
        <end position="256"/>
    </location>
</feature>
<feature type="compositionally biased region" description="Basic and acidic residues" evidence="13">
    <location>
        <begin position="973"/>
        <end position="1020"/>
    </location>
</feature>
<keyword evidence="6" id="KW-0805">Transcription regulation</keyword>
<sequence>MFNWNNQIRGQGFPVQNPPAVQMMSYGAPGQPFAAAMQFQAAQWGHQQQQQFPQGIGMVPMMGQQHAQWQQVHQFAPQHQQGMFHHPGMRMGMMGGMNPTPPSYPPPEEKPPLPSEPPPPLPSTPHEAKPPLPNEQPKPPLPKEEIGRPHNDGPRPPDEPAPEKPAPPARPPSPDPELLAELEKVKKEEEVFLDQYKQWKKQYDDWRDQNQNHPNKDQYEQYLNQWKTYEGQMESRRISIAKQKESLEKKVAEHRQFSQTRPASSSENQNKFSPHKKEQPGFLKSQGSNAGNYSPGGPGVRTPTRKTNPVRDEENSQNRQPGHHPIEGDDIGEEDMNLDDEEEMAGGGIIESSSHPPSHEAWSNNRSSNIPASSSGEHNNMDNEHGDKLWHSQNSSGYGGPSRFPGGDFSGESRFPGAGGPEQRFPGGRGRGEPRFPGRPGGEESSFSSEPFNEEQRFPGRPFGEDSRFSGGPQEWEQSGAGPSNFPRGRGRGERGMFGQGPRFGWRGGGGGPRFQGPPGAERGGGFSEQEDTQWEDYERPDAAFQEDTGEEKADETEYADQETWYGETDSESQVYDEGTQNNFPNAGRGFFPNRGRGGPGAFQRGRGSEGYGTRGAGFERGRGGAFGRGEPMRGGPGRFPRGRPSFMGRGAHYNEDETETNFYNTPEEFGPNRGRGTWSARGRGGFKGPPPHQYPGDVPNNDVGEENHFDDVELQAQLQYDGEEELGNQEHDNFQPGFRGRGRGGMLRGRGRGGFEGSFDNERISQNEDSQYNAQDSYGYENPQTGFGHRGRGVHLGETFRGRGRGEMNFGNEGMGRGFQRGRGAFRGRGGHMTNFQEDYKDGEGDVEGGDQFQDQSESYPVQPAHSYPRGRGRGSAVRPGFGCGAFADESNDQYPDDNEAYQWNEESSRQAALGRGLGIRPGMGRGAVRLENPEDRWNNEPEALPEGSVYENRRAEKNTLFQQGVENDDEPVIKRSRFDTDERDPYGRLPPRDRFDVYGDRFHDPYDRFPDSYPRDPYFDPYAPSPYERLPGYDMYGGYDRTLPEKKSFMPAESIDYGHGEADKEKKKAALQQKEVIDYGHGRASEPRDDPSVLPERKGSRPPEDIGFDRGRGWDKDDRQRNFPNDNLYRASQGGRIVETYDYSNLSGQDPSSKKEFSDEHSARERDSRYSVSARRSEDPALDYDHRDRDDRSRDIGQDPEKPTGDRRIHPDDPYSRNRFGLQGRDADDRTKADFGDSNDRSSSNRYGRYPDNRHVRDGDDRYSRDREDRYGRDRENRFDRDSENRPDGDKDDRYGKISSDIHDRNAPFSGGRDKEDPYKERDRNFSRGLGRDDSPRRRTSDLDERYGGRRGSPFKKDEDLSKGRDPMRREDGSNRLTDFRDQSYFRGRDDQADPYSSLDRESVRNLDSNSGMNKWDDRDPYSMTSARDQRFGAMLGARDLFGDRPGSSPARNSPVVRAPAAPPSLPVAEVKKVEDLLCPPGRQSRPPQLVVIIRGLPGSGKTYVSKLLREKEIKFGGSAPRMLCLDDYFMVEVDKQEKDPDTGKKVKRKVLEYEYEQPLEDAYRQSLLKSFKKTVDDGFFPFIIVDATNEKVVHFSEFWSYAKSRGFQVYVGELSVDTSTCIQRNIHNWTEWDIEKVKSNWEPLPNHYIRLDLRWLLQDDSIDEVEMEDTDPNEAKEEKEADGEEKDPEDEEEESGSEGIYKKSKWELDSSEKTLDKLDGIPVSKKHIAEHQSLKDYLQLDQPDQLDDDDDYYSRESLPGKKRVRWADLEEKKTQNRRRDLGFIVGQTQRDWDRITDDDFAAKALNQTKYFYKN</sequence>
<feature type="compositionally biased region" description="Pro residues" evidence="13">
    <location>
        <begin position="99"/>
        <end position="123"/>
    </location>
</feature>
<feature type="compositionally biased region" description="Basic and acidic residues" evidence="13">
    <location>
        <begin position="1077"/>
        <end position="1123"/>
    </location>
</feature>
<feature type="compositionally biased region" description="Acidic residues" evidence="13">
    <location>
        <begin position="1683"/>
        <end position="1699"/>
    </location>
</feature>
<feature type="compositionally biased region" description="Acidic residues" evidence="13">
    <location>
        <begin position="891"/>
        <end position="900"/>
    </location>
</feature>
<keyword evidence="3" id="KW-0678">Repressor</keyword>
<feature type="compositionally biased region" description="Acidic residues" evidence="13">
    <location>
        <begin position="328"/>
        <end position="344"/>
    </location>
</feature>
<evidence type="ECO:0000256" key="11">
    <source>
        <dbReference type="ARBA" id="ARBA00068971"/>
    </source>
</evidence>
<dbReference type="PANTHER" id="PTHR13413:SF0">
    <property type="entry name" value="YLP MOTIF-CONTAINING PROTEIN 1"/>
    <property type="match status" value="1"/>
</dbReference>
<evidence type="ECO:0000256" key="10">
    <source>
        <dbReference type="ARBA" id="ARBA00065932"/>
    </source>
</evidence>
<feature type="compositionally biased region" description="Basic and acidic residues" evidence="13">
    <location>
        <begin position="141"/>
        <end position="162"/>
    </location>
</feature>
<feature type="region of interest" description="Disordered" evidence="13">
    <location>
        <begin position="835"/>
        <end position="900"/>
    </location>
</feature>
<feature type="compositionally biased region" description="Polar residues" evidence="13">
    <location>
        <begin position="1144"/>
        <end position="1153"/>
    </location>
</feature>
<dbReference type="Pfam" id="PF13671">
    <property type="entry name" value="AAA_33"/>
    <property type="match status" value="1"/>
</dbReference>
<gene>
    <name evidence="15" type="ORF">EGW08_015712</name>
</gene>
<comment type="subcellular location">
    <subcellularLocation>
        <location evidence="1">Nucleus speckle</location>
    </subcellularLocation>
</comment>
<dbReference type="Proteomes" id="UP000271974">
    <property type="component" value="Unassembled WGS sequence"/>
</dbReference>
<feature type="compositionally biased region" description="Basic and acidic residues" evidence="13">
    <location>
        <begin position="379"/>
        <end position="390"/>
    </location>
</feature>
<evidence type="ECO:0000313" key="16">
    <source>
        <dbReference type="Proteomes" id="UP000271974"/>
    </source>
</evidence>
<keyword evidence="2" id="KW-0488">Methylation</keyword>
<evidence type="ECO:0000256" key="6">
    <source>
        <dbReference type="ARBA" id="ARBA00023015"/>
    </source>
</evidence>
<feature type="compositionally biased region" description="Polar residues" evidence="13">
    <location>
        <begin position="768"/>
        <end position="777"/>
    </location>
</feature>
<feature type="compositionally biased region" description="Basic and acidic residues" evidence="13">
    <location>
        <begin position="1251"/>
        <end position="1350"/>
    </location>
</feature>
<dbReference type="InterPro" id="IPR026314">
    <property type="entry name" value="YLP_motif_con_p1"/>
</dbReference>
<keyword evidence="16" id="KW-1185">Reference proteome</keyword>
<evidence type="ECO:0000256" key="12">
    <source>
        <dbReference type="ARBA" id="ARBA00083294"/>
    </source>
</evidence>
<dbReference type="Gene3D" id="3.40.50.300">
    <property type="entry name" value="P-loop containing nucleotide triphosphate hydrolases"/>
    <property type="match status" value="1"/>
</dbReference>
<dbReference type="PANTHER" id="PTHR13413">
    <property type="entry name" value="YLP MOTIF CONTAINING PROTEIN NUCLEAR PROTEIN ZAP"/>
    <property type="match status" value="1"/>
</dbReference>
<feature type="region of interest" description="Disordered" evidence="13">
    <location>
        <begin position="1445"/>
        <end position="1464"/>
    </location>
</feature>
<feature type="compositionally biased region" description="Basic and acidic residues" evidence="13">
    <location>
        <begin position="1154"/>
        <end position="1218"/>
    </location>
</feature>
<organism evidence="15 16">
    <name type="scientific">Elysia chlorotica</name>
    <name type="common">Eastern emerald elysia</name>
    <name type="synonym">Sea slug</name>
    <dbReference type="NCBI Taxonomy" id="188477"/>
    <lineage>
        <taxon>Eukaryota</taxon>
        <taxon>Metazoa</taxon>
        <taxon>Spiralia</taxon>
        <taxon>Lophotrochozoa</taxon>
        <taxon>Mollusca</taxon>
        <taxon>Gastropoda</taxon>
        <taxon>Heterobranchia</taxon>
        <taxon>Euthyneura</taxon>
        <taxon>Panpulmonata</taxon>
        <taxon>Sacoglossa</taxon>
        <taxon>Placobranchoidea</taxon>
        <taxon>Plakobranchidae</taxon>
        <taxon>Elysia</taxon>
    </lineage>
</organism>
<dbReference type="InterPro" id="IPR058903">
    <property type="entry name" value="Spectrin_YLPM1-like"/>
</dbReference>
<keyword evidence="8" id="KW-0539">Nucleus</keyword>
<dbReference type="GO" id="GO:0032204">
    <property type="term" value="P:regulation of telomere maintenance"/>
    <property type="evidence" value="ECO:0007669"/>
    <property type="project" value="TreeGrafter"/>
</dbReference>
<evidence type="ECO:0000256" key="9">
    <source>
        <dbReference type="ARBA" id="ARBA00058677"/>
    </source>
</evidence>
<feature type="region of interest" description="Disordered" evidence="13">
    <location>
        <begin position="727"/>
        <end position="819"/>
    </location>
</feature>
<feature type="compositionally biased region" description="Pro residues" evidence="13">
    <location>
        <begin position="163"/>
        <end position="175"/>
    </location>
</feature>
<accession>A0A433T4J6</accession>
<comment type="function">
    <text evidence="9">Plays a role in the reduction of telomerase activity during differentiation of embryonic stem cells by binding to the core promoter of TERT and controlling its down-regulation.</text>
</comment>
<dbReference type="Pfam" id="PF26583">
    <property type="entry name" value="Spectrin_YLPM1"/>
    <property type="match status" value="1"/>
</dbReference>
<dbReference type="FunFam" id="3.40.50.300:FF:000399">
    <property type="entry name" value="YLP motif containing 1"/>
    <property type="match status" value="1"/>
</dbReference>
<keyword evidence="5" id="KW-0832">Ubl conjugation</keyword>
<feature type="compositionally biased region" description="Polar residues" evidence="13">
    <location>
        <begin position="257"/>
        <end position="272"/>
    </location>
</feature>
<dbReference type="InterPro" id="IPR027417">
    <property type="entry name" value="P-loop_NTPase"/>
</dbReference>
<reference evidence="15 16" key="1">
    <citation type="submission" date="2019-01" db="EMBL/GenBank/DDBJ databases">
        <title>A draft genome assembly of the solar-powered sea slug Elysia chlorotica.</title>
        <authorList>
            <person name="Cai H."/>
            <person name="Li Q."/>
            <person name="Fang X."/>
            <person name="Li J."/>
            <person name="Curtis N.E."/>
            <person name="Altenburger A."/>
            <person name="Shibata T."/>
            <person name="Feng M."/>
            <person name="Maeda T."/>
            <person name="Schwartz J.A."/>
            <person name="Shigenobu S."/>
            <person name="Lundholm N."/>
            <person name="Nishiyama T."/>
            <person name="Yang H."/>
            <person name="Hasebe M."/>
            <person name="Li S."/>
            <person name="Pierce S.K."/>
            <person name="Wang J."/>
        </authorList>
    </citation>
    <scope>NUCLEOTIDE SEQUENCE [LARGE SCALE GENOMIC DNA]</scope>
    <source>
        <strain evidence="15">EC2010</strain>
        <tissue evidence="15">Whole organism of an adult</tissue>
    </source>
</reference>
<feature type="region of interest" description="Disordered" evidence="13">
    <location>
        <begin position="245"/>
        <end position="707"/>
    </location>
</feature>
<feature type="compositionally biased region" description="Pro residues" evidence="13">
    <location>
        <begin position="130"/>
        <end position="140"/>
    </location>
</feature>
<feature type="region of interest" description="Disordered" evidence="13">
    <location>
        <begin position="81"/>
        <end position="185"/>
    </location>
</feature>
<dbReference type="STRING" id="188477.A0A433T4J6"/>
<feature type="compositionally biased region" description="Acidic residues" evidence="13">
    <location>
        <begin position="548"/>
        <end position="561"/>
    </location>
</feature>
<keyword evidence="4" id="KW-1017">Isopeptide bond</keyword>
<protein>
    <recommendedName>
        <fullName evidence="11">YLP motif-containing protein 1</fullName>
    </recommendedName>
    <alternativeName>
        <fullName evidence="12">Nuclear protein ZAP3</fullName>
    </alternativeName>
</protein>
<keyword evidence="7" id="KW-0804">Transcription</keyword>
<feature type="compositionally biased region" description="Basic and acidic residues" evidence="13">
    <location>
        <begin position="1357"/>
        <end position="1394"/>
    </location>
</feature>
<feature type="region of interest" description="Disordered" evidence="13">
    <location>
        <begin position="1668"/>
        <end position="1706"/>
    </location>
</feature>
<evidence type="ECO:0000256" key="2">
    <source>
        <dbReference type="ARBA" id="ARBA00022481"/>
    </source>
</evidence>
<feature type="compositionally biased region" description="Basic and acidic residues" evidence="13">
    <location>
        <begin position="1058"/>
        <end position="1070"/>
    </location>
</feature>
<dbReference type="SUPFAM" id="SSF52540">
    <property type="entry name" value="P-loop containing nucleoside triphosphate hydrolases"/>
    <property type="match status" value="1"/>
</dbReference>
<evidence type="ECO:0000256" key="3">
    <source>
        <dbReference type="ARBA" id="ARBA00022491"/>
    </source>
</evidence>
<name>A0A433T4J6_ELYCH</name>
<feature type="compositionally biased region" description="Low complexity" evidence="13">
    <location>
        <begin position="1452"/>
        <end position="1462"/>
    </location>
</feature>
<feature type="compositionally biased region" description="Gly residues" evidence="13">
    <location>
        <begin position="624"/>
        <end position="638"/>
    </location>
</feature>
<evidence type="ECO:0000256" key="8">
    <source>
        <dbReference type="ARBA" id="ARBA00023242"/>
    </source>
</evidence>
<dbReference type="OrthoDB" id="513595at2759"/>
<feature type="compositionally biased region" description="Low complexity" evidence="13">
    <location>
        <begin position="639"/>
        <end position="651"/>
    </location>
</feature>
<evidence type="ECO:0000313" key="15">
    <source>
        <dbReference type="EMBL" id="RUS76519.1"/>
    </source>
</evidence>
<comment type="caution">
    <text evidence="15">The sequence shown here is derived from an EMBL/GenBank/DDBJ whole genome shotgun (WGS) entry which is preliminary data.</text>
</comment>
<evidence type="ECO:0000256" key="1">
    <source>
        <dbReference type="ARBA" id="ARBA00004324"/>
    </source>
</evidence>